<dbReference type="EMBL" id="MU267630">
    <property type="protein sequence ID" value="KAH7913447.1"/>
    <property type="molecule type" value="Genomic_DNA"/>
</dbReference>
<keyword evidence="2" id="KW-1185">Reference proteome</keyword>
<evidence type="ECO:0000313" key="2">
    <source>
        <dbReference type="Proteomes" id="UP000790377"/>
    </source>
</evidence>
<gene>
    <name evidence="1" type="ORF">BJ138DRAFT_1221061</name>
</gene>
<reference evidence="1" key="1">
    <citation type="journal article" date="2021" name="New Phytol.">
        <title>Evolutionary innovations through gain and loss of genes in the ectomycorrhizal Boletales.</title>
        <authorList>
            <person name="Wu G."/>
            <person name="Miyauchi S."/>
            <person name="Morin E."/>
            <person name="Kuo A."/>
            <person name="Drula E."/>
            <person name="Varga T."/>
            <person name="Kohler A."/>
            <person name="Feng B."/>
            <person name="Cao Y."/>
            <person name="Lipzen A."/>
            <person name="Daum C."/>
            <person name="Hundley H."/>
            <person name="Pangilinan J."/>
            <person name="Johnson J."/>
            <person name="Barry K."/>
            <person name="LaButti K."/>
            <person name="Ng V."/>
            <person name="Ahrendt S."/>
            <person name="Min B."/>
            <person name="Choi I.G."/>
            <person name="Park H."/>
            <person name="Plett J.M."/>
            <person name="Magnuson J."/>
            <person name="Spatafora J.W."/>
            <person name="Nagy L.G."/>
            <person name="Henrissat B."/>
            <person name="Grigoriev I.V."/>
            <person name="Yang Z.L."/>
            <person name="Xu J."/>
            <person name="Martin F.M."/>
        </authorList>
    </citation>
    <scope>NUCLEOTIDE SEQUENCE</scope>
    <source>
        <strain evidence="1">ATCC 28755</strain>
    </source>
</reference>
<comment type="caution">
    <text evidence="1">The sequence shown here is derived from an EMBL/GenBank/DDBJ whole genome shotgun (WGS) entry which is preliminary data.</text>
</comment>
<protein>
    <submittedName>
        <fullName evidence="1">Uncharacterized protein</fullName>
    </submittedName>
</protein>
<organism evidence="1 2">
    <name type="scientific">Hygrophoropsis aurantiaca</name>
    <dbReference type="NCBI Taxonomy" id="72124"/>
    <lineage>
        <taxon>Eukaryota</taxon>
        <taxon>Fungi</taxon>
        <taxon>Dikarya</taxon>
        <taxon>Basidiomycota</taxon>
        <taxon>Agaricomycotina</taxon>
        <taxon>Agaricomycetes</taxon>
        <taxon>Agaricomycetidae</taxon>
        <taxon>Boletales</taxon>
        <taxon>Coniophorineae</taxon>
        <taxon>Hygrophoropsidaceae</taxon>
        <taxon>Hygrophoropsis</taxon>
    </lineage>
</organism>
<proteinExistence type="predicted"/>
<name>A0ACB8AJP2_9AGAM</name>
<dbReference type="Proteomes" id="UP000790377">
    <property type="component" value="Unassembled WGS sequence"/>
</dbReference>
<accession>A0ACB8AJP2</accession>
<sequence>MPLVTTLIDDKSPLIHYDDSWAPGNSQDDASADEYYLGTFTTCNITNGVATFSFNGSSFSIYGAKRVNHAGYTVNVDDNTFSFNGGSATSIFQTPIFSENVTQGTHSVSLTNTGTNSDYVDIDLIVWQSEVGEADDVLTDEIVQDTDPRFNYQGPAWTNTPADPSRANFFSNGTGHSTSTANAVFTFTFTGTLNDFQPDVMSLFGTVGPQNGPYSVQLDGGQPQTYNAANFLFFSQVMLYHVDNVGPGQHQITVTNLPDVAGQYLNIDYAQLSVLASNNANSSGSTTPNGTSATDASTHLGSGAIAGIAVASVVALAALLAAFIFYRRWRAVQSAQQDLYRIYSPQQPPSAGISSSIQTRATESFIRNGTSSNGTSQGGRSYQQPDYGYQSARYNDHPHNIPATMSDARLPTLVEMGNSLNDNSQSPTDENTRRPLPYVPAGLEHTSSEELAKLAAIRRADDDDTRTVMSELPPPNYGQATTRRG</sequence>
<evidence type="ECO:0000313" key="1">
    <source>
        <dbReference type="EMBL" id="KAH7913447.1"/>
    </source>
</evidence>